<proteinExistence type="predicted"/>
<dbReference type="RefSeq" id="WP_211372595.1">
    <property type="nucleotide sequence ID" value="NZ_BAAATQ010000104.1"/>
</dbReference>
<dbReference type="Proteomes" id="UP000319825">
    <property type="component" value="Unassembled WGS sequence"/>
</dbReference>
<keyword evidence="2" id="KW-1185">Reference proteome</keyword>
<evidence type="ECO:0000313" key="2">
    <source>
        <dbReference type="Proteomes" id="UP000319825"/>
    </source>
</evidence>
<organism evidence="1 2">
    <name type="scientific">Micromonospora olivasterospora</name>
    <dbReference type="NCBI Taxonomy" id="1880"/>
    <lineage>
        <taxon>Bacteria</taxon>
        <taxon>Bacillati</taxon>
        <taxon>Actinomycetota</taxon>
        <taxon>Actinomycetes</taxon>
        <taxon>Micromonosporales</taxon>
        <taxon>Micromonosporaceae</taxon>
        <taxon>Micromonospora</taxon>
    </lineage>
</organism>
<reference evidence="1 2" key="1">
    <citation type="submission" date="2019-07" db="EMBL/GenBank/DDBJ databases">
        <title>R&amp;d 2014.</title>
        <authorList>
            <person name="Klenk H.-P."/>
        </authorList>
    </citation>
    <scope>NUCLEOTIDE SEQUENCE [LARGE SCALE GENOMIC DNA]</scope>
    <source>
        <strain evidence="1 2">DSM 43868</strain>
    </source>
</reference>
<comment type="caution">
    <text evidence="1">The sequence shown here is derived from an EMBL/GenBank/DDBJ whole genome shotgun (WGS) entry which is preliminary data.</text>
</comment>
<gene>
    <name evidence="1" type="ORF">JD77_03602</name>
</gene>
<evidence type="ECO:0008006" key="3">
    <source>
        <dbReference type="Google" id="ProtNLM"/>
    </source>
</evidence>
<protein>
    <recommendedName>
        <fullName evidence="3">Methyltransferase family protein</fullName>
    </recommendedName>
</protein>
<dbReference type="AlphaFoldDB" id="A0A562ID11"/>
<name>A0A562ID11_MICOL</name>
<sequence>MELPARTGHREPPCDAGAREIETRVTGGPVDFRFFDADTVAKALTEAGFTVEATLERAPYPQEAETRRGYLLARA</sequence>
<dbReference type="EMBL" id="VLKE01000001">
    <property type="protein sequence ID" value="TWH68605.1"/>
    <property type="molecule type" value="Genomic_DNA"/>
</dbReference>
<accession>A0A562ID11</accession>
<evidence type="ECO:0000313" key="1">
    <source>
        <dbReference type="EMBL" id="TWH68605.1"/>
    </source>
</evidence>